<dbReference type="RefSeq" id="WP_011386906.1">
    <property type="nucleotide sequence ID" value="NZ_JFDO01000011.1"/>
</dbReference>
<evidence type="ECO:0000256" key="9">
    <source>
        <dbReference type="NCBIfam" id="TIGR00362"/>
    </source>
</evidence>
<proteinExistence type="inferred from homology"/>
<dbReference type="GO" id="GO:0006270">
    <property type="term" value="P:DNA replication initiation"/>
    <property type="evidence" value="ECO:0007669"/>
    <property type="project" value="UniProtKB-UniRule"/>
</dbReference>
<evidence type="ECO:0000313" key="14">
    <source>
        <dbReference type="EMBL" id="KEZ19761.1"/>
    </source>
</evidence>
<dbReference type="Proteomes" id="UP000028533">
    <property type="component" value="Unassembled WGS sequence"/>
</dbReference>
<dbReference type="InterPro" id="IPR020591">
    <property type="entry name" value="Chromosome_initiator_DnaA-like"/>
</dbReference>
<sequence length="450" mass="51765">MNLNDILKELKLSLIANKNIDESVYNDYIKTINIYKKDLSNYVVVVKSQFGLLAIKQFRPTIENEIKKILKQPVNISFTYEQEYQKQLEKTESINKDHSDIISKKNKKVNENTFENFVIGSSNEQAFIAVQTVSKNPGISYNPLFIYGESGMGKTHLLKAAKNYIESNFSDLKVSYMSGDEFARKAVDILQKTHKEIEQFKNEVCQNDVLIIDDVQFLSYKEKTNEIFFTIFNNFIENDKQLFFSSDKSPELLNGFDNRLITRFNMGLSIAIQKLDNKTATAIIKKEIKNQNIKTEVTNEAINFISNYYSDDVRKIKGSVSRLNFWSQQNPEEKVITIEIISDLFRDIPTSKLGILNVKKIKEVVSEKYGISVNAIDGKARSKSIVTARHIAMYLTKEILNHTLAQIGEEFGGRDHTTVINAERKIEMMLKKDKQLKKTVDILKNKILTK</sequence>
<dbReference type="InterPro" id="IPR027417">
    <property type="entry name" value="P-loop_NTPase"/>
</dbReference>
<dbReference type="PRINTS" id="PR00051">
    <property type="entry name" value="DNAA"/>
</dbReference>
<organism evidence="14 15">
    <name type="scientific">Mycoplasma capricolum subsp. capricolum 14232</name>
    <dbReference type="NCBI Taxonomy" id="1188238"/>
    <lineage>
        <taxon>Bacteria</taxon>
        <taxon>Bacillati</taxon>
        <taxon>Mycoplasmatota</taxon>
        <taxon>Mollicutes</taxon>
        <taxon>Mycoplasmataceae</taxon>
        <taxon>Mycoplasma</taxon>
    </lineage>
</organism>
<dbReference type="Gene3D" id="3.40.50.300">
    <property type="entry name" value="P-loop containing nucleotide triphosphate hydrolases"/>
    <property type="match status" value="1"/>
</dbReference>
<dbReference type="InterPro" id="IPR001957">
    <property type="entry name" value="Chromosome_initiator_DnaA"/>
</dbReference>
<name>A0A084EP69_MYCCA</name>
<evidence type="ECO:0000256" key="5">
    <source>
        <dbReference type="ARBA" id="ARBA00022840"/>
    </source>
</evidence>
<accession>A0A084EP69</accession>
<evidence type="ECO:0000256" key="10">
    <source>
        <dbReference type="RuleBase" id="RU000577"/>
    </source>
</evidence>
<evidence type="ECO:0000256" key="4">
    <source>
        <dbReference type="ARBA" id="ARBA00022741"/>
    </source>
</evidence>
<evidence type="ECO:0000259" key="12">
    <source>
        <dbReference type="SMART" id="SM00382"/>
    </source>
</evidence>
<dbReference type="GO" id="GO:0003688">
    <property type="term" value="F:DNA replication origin binding"/>
    <property type="evidence" value="ECO:0007669"/>
    <property type="project" value="UniProtKB-UniRule"/>
</dbReference>
<dbReference type="PANTHER" id="PTHR30050:SF2">
    <property type="entry name" value="CHROMOSOMAL REPLICATION INITIATOR PROTEIN DNAA"/>
    <property type="match status" value="1"/>
</dbReference>
<evidence type="ECO:0000313" key="15">
    <source>
        <dbReference type="Proteomes" id="UP000028533"/>
    </source>
</evidence>
<dbReference type="GO" id="GO:0008289">
    <property type="term" value="F:lipid binding"/>
    <property type="evidence" value="ECO:0007669"/>
    <property type="project" value="UniProtKB-KW"/>
</dbReference>
<feature type="binding site" evidence="8">
    <location>
        <position position="155"/>
    </location>
    <ligand>
        <name>ATP</name>
        <dbReference type="ChEBI" id="CHEBI:30616"/>
    </ligand>
</feature>
<dbReference type="Pfam" id="PF00308">
    <property type="entry name" value="Bac_DnaA"/>
    <property type="match status" value="1"/>
</dbReference>
<feature type="domain" description="Chromosomal replication initiator DnaA C-terminal" evidence="13">
    <location>
        <begin position="357"/>
        <end position="426"/>
    </location>
</feature>
<feature type="region of interest" description="Domain IV, binds dsDNA" evidence="8">
    <location>
        <begin position="328"/>
        <end position="450"/>
    </location>
</feature>
<dbReference type="EMBL" id="JFDO01000011">
    <property type="protein sequence ID" value="KEZ19761.1"/>
    <property type="molecule type" value="Genomic_DNA"/>
</dbReference>
<dbReference type="SMART" id="SM00382">
    <property type="entry name" value="AAA"/>
    <property type="match status" value="1"/>
</dbReference>
<keyword evidence="2 8" id="KW-0963">Cytoplasm</keyword>
<keyword evidence="3 8" id="KW-0235">DNA replication</keyword>
<gene>
    <name evidence="8 14" type="primary">dnaA</name>
    <name evidence="14" type="ORF">MCAPa_3260</name>
</gene>
<keyword evidence="5 8" id="KW-0067">ATP-binding</keyword>
<dbReference type="CDD" id="cd06571">
    <property type="entry name" value="Bac_DnaA_C"/>
    <property type="match status" value="1"/>
</dbReference>
<keyword evidence="4 8" id="KW-0547">Nucleotide-binding</keyword>
<comment type="similarity">
    <text evidence="1 8 11">Belongs to the DnaA family.</text>
</comment>
<dbReference type="AlphaFoldDB" id="A0A084EP69"/>
<dbReference type="PROSITE" id="PS01008">
    <property type="entry name" value="DNAA"/>
    <property type="match status" value="1"/>
</dbReference>
<evidence type="ECO:0000259" key="13">
    <source>
        <dbReference type="SMART" id="SM00760"/>
    </source>
</evidence>
<evidence type="ECO:0000256" key="1">
    <source>
        <dbReference type="ARBA" id="ARBA00006583"/>
    </source>
</evidence>
<keyword evidence="6 8" id="KW-0446">Lipid-binding</keyword>
<evidence type="ECO:0000256" key="3">
    <source>
        <dbReference type="ARBA" id="ARBA00022705"/>
    </source>
</evidence>
<feature type="region of interest" description="Domain I, interacts with DnaA modulators" evidence="8">
    <location>
        <begin position="1"/>
        <end position="91"/>
    </location>
</feature>
<evidence type="ECO:0000256" key="6">
    <source>
        <dbReference type="ARBA" id="ARBA00023121"/>
    </source>
</evidence>
<evidence type="ECO:0000256" key="2">
    <source>
        <dbReference type="ARBA" id="ARBA00022490"/>
    </source>
</evidence>
<dbReference type="InterPro" id="IPR003593">
    <property type="entry name" value="AAA+_ATPase"/>
</dbReference>
<dbReference type="NCBIfam" id="TIGR00362">
    <property type="entry name" value="DnaA"/>
    <property type="match status" value="1"/>
</dbReference>
<dbReference type="GO" id="GO:0005737">
    <property type="term" value="C:cytoplasm"/>
    <property type="evidence" value="ECO:0007669"/>
    <property type="project" value="UniProtKB-SubCell"/>
</dbReference>
<dbReference type="PANTHER" id="PTHR30050">
    <property type="entry name" value="CHROMOSOMAL REPLICATION INITIATOR PROTEIN DNAA"/>
    <property type="match status" value="1"/>
</dbReference>
<feature type="domain" description="AAA+ ATPase" evidence="12">
    <location>
        <begin position="140"/>
        <end position="265"/>
    </location>
</feature>
<dbReference type="GO" id="GO:0006275">
    <property type="term" value="P:regulation of DNA replication"/>
    <property type="evidence" value="ECO:0007669"/>
    <property type="project" value="UniProtKB-UniRule"/>
</dbReference>
<feature type="binding site" evidence="8">
    <location>
        <position position="153"/>
    </location>
    <ligand>
        <name>ATP</name>
        <dbReference type="ChEBI" id="CHEBI:30616"/>
    </ligand>
</feature>
<comment type="caution">
    <text evidence="8">Lacks conserved residue(s) required for the propagation of feature annotation.</text>
</comment>
<evidence type="ECO:0000256" key="11">
    <source>
        <dbReference type="RuleBase" id="RU004227"/>
    </source>
</evidence>
<evidence type="ECO:0000256" key="8">
    <source>
        <dbReference type="HAMAP-Rule" id="MF_00377"/>
    </source>
</evidence>
<feature type="binding site" evidence="8">
    <location>
        <position position="154"/>
    </location>
    <ligand>
        <name>ATP</name>
        <dbReference type="ChEBI" id="CHEBI:30616"/>
    </ligand>
</feature>
<comment type="function">
    <text evidence="8 10">Plays an essential role in the initiation and regulation of chromosomal replication. ATP-DnaA binds to the origin of replication (oriC) to initiate formation of the DNA replication initiation complex once per cell cycle. Binds the DnaA box (a 9 base pair repeat at the origin) and separates the double-stranded (ds)DNA. Forms a right-handed helical filament on oriC DNA; dsDNA binds to the exterior of the filament while single-stranded (ss)DNA is stabiized in the filament's interior. The ATP-DnaA-oriC complex binds and stabilizes one strand of the AT-rich DNA unwinding element (DUE), permitting loading of DNA polymerase. After initiation quickly degrades to an ADP-DnaA complex that is not apt for DNA replication. Binds acidic phospholipids.</text>
</comment>
<dbReference type="SMART" id="SM00760">
    <property type="entry name" value="Bac_DnaA_C"/>
    <property type="match status" value="1"/>
</dbReference>
<keyword evidence="7 8" id="KW-0238">DNA-binding</keyword>
<dbReference type="GO" id="GO:0005886">
    <property type="term" value="C:plasma membrane"/>
    <property type="evidence" value="ECO:0007669"/>
    <property type="project" value="TreeGrafter"/>
</dbReference>
<dbReference type="SMR" id="A0A084EP69"/>
<dbReference type="GeneID" id="23778213"/>
<comment type="subcellular location">
    <subcellularLocation>
        <location evidence="8">Cytoplasm</location>
    </subcellularLocation>
</comment>
<comment type="caution">
    <text evidence="14">The sequence shown here is derived from an EMBL/GenBank/DDBJ whole genome shotgun (WGS) entry which is preliminary data.</text>
</comment>
<dbReference type="InterPro" id="IPR010921">
    <property type="entry name" value="Trp_repressor/repl_initiator"/>
</dbReference>
<dbReference type="Gene3D" id="1.10.1750.10">
    <property type="match status" value="1"/>
</dbReference>
<feature type="binding site" evidence="8">
    <location>
        <position position="151"/>
    </location>
    <ligand>
        <name>ATP</name>
        <dbReference type="ChEBI" id="CHEBI:30616"/>
    </ligand>
</feature>
<dbReference type="InterPro" id="IPR018312">
    <property type="entry name" value="Chromosome_initiator_DnaA_CS"/>
</dbReference>
<comment type="subunit">
    <text evidence="8">Oligomerizes as a right-handed, spiral filament on DNA at oriC.</text>
</comment>
<evidence type="ECO:0000256" key="7">
    <source>
        <dbReference type="ARBA" id="ARBA00023125"/>
    </source>
</evidence>
<dbReference type="Gene3D" id="1.10.8.60">
    <property type="match status" value="1"/>
</dbReference>
<dbReference type="InterPro" id="IPR013317">
    <property type="entry name" value="DnaA_dom"/>
</dbReference>
<dbReference type="SUPFAM" id="SSF52540">
    <property type="entry name" value="P-loop containing nucleoside triphosphate hydrolases"/>
    <property type="match status" value="1"/>
</dbReference>
<dbReference type="CDD" id="cd00009">
    <property type="entry name" value="AAA"/>
    <property type="match status" value="1"/>
</dbReference>
<dbReference type="InterPro" id="IPR013159">
    <property type="entry name" value="DnaA_C"/>
</dbReference>
<dbReference type="HAMAP" id="MF_00377">
    <property type="entry name" value="DnaA_bact"/>
    <property type="match status" value="1"/>
</dbReference>
<dbReference type="GO" id="GO:0005524">
    <property type="term" value="F:ATP binding"/>
    <property type="evidence" value="ECO:0007669"/>
    <property type="project" value="UniProtKB-UniRule"/>
</dbReference>
<dbReference type="SUPFAM" id="SSF48295">
    <property type="entry name" value="TrpR-like"/>
    <property type="match status" value="1"/>
</dbReference>
<protein>
    <recommendedName>
        <fullName evidence="8 9">Chromosomal replication initiator protein DnaA</fullName>
    </recommendedName>
</protein>
<reference evidence="14 15" key="1">
    <citation type="submission" date="2014-02" db="EMBL/GenBank/DDBJ databases">
        <title>Genome sequence of Mycoplasma capricolum subsp. capricolum strain 14232.</title>
        <authorList>
            <person name="Sirand-Pugnet P."/>
            <person name="Breton M."/>
            <person name="Dordet-Frisoni E."/>
            <person name="Baranowski E."/>
            <person name="Barre A."/>
            <person name="Couture C."/>
            <person name="Dupuy V."/>
            <person name="Gaurivaud P."/>
            <person name="Jacob D."/>
            <person name="Lemaitre C."/>
            <person name="Manso-Silvan L."/>
            <person name="Nikolski M."/>
            <person name="Nouvel L.-X."/>
            <person name="Poumarat F."/>
            <person name="Tardy F."/>
            <person name="Thebault P."/>
            <person name="Theil S."/>
            <person name="Citti C."/>
            <person name="Thiaucourt F."/>
            <person name="Blanchard A."/>
        </authorList>
    </citation>
    <scope>NUCLEOTIDE SEQUENCE [LARGE SCALE GENOMIC DNA]</scope>
    <source>
        <strain evidence="14 15">14232</strain>
    </source>
</reference>
<dbReference type="Pfam" id="PF08299">
    <property type="entry name" value="Bac_DnaA_C"/>
    <property type="match status" value="1"/>
</dbReference>
<comment type="domain">
    <text evidence="8">Domain I is involved in oligomerization and binding regulators, domain II is flexibile and of varying length in different bacteria, domain III forms the AAA+ region, while domain IV binds dsDNA.</text>
</comment>